<feature type="domain" description="Solute-binding protein family 5" evidence="5">
    <location>
        <begin position="86"/>
        <end position="519"/>
    </location>
</feature>
<comment type="subcellular location">
    <subcellularLocation>
        <location evidence="1">Cell envelope</location>
    </subcellularLocation>
</comment>
<dbReference type="Pfam" id="PF00496">
    <property type="entry name" value="SBP_bac_5"/>
    <property type="match status" value="1"/>
</dbReference>
<dbReference type="PIRSF" id="PIRSF002741">
    <property type="entry name" value="MppA"/>
    <property type="match status" value="1"/>
</dbReference>
<dbReference type="Gene3D" id="3.40.190.10">
    <property type="entry name" value="Periplasmic binding protein-like II"/>
    <property type="match status" value="1"/>
</dbReference>
<evidence type="ECO:0000313" key="6">
    <source>
        <dbReference type="EMBL" id="OIQ89665.1"/>
    </source>
</evidence>
<dbReference type="GO" id="GO:1904680">
    <property type="term" value="F:peptide transmembrane transporter activity"/>
    <property type="evidence" value="ECO:0007669"/>
    <property type="project" value="TreeGrafter"/>
</dbReference>
<evidence type="ECO:0000256" key="3">
    <source>
        <dbReference type="ARBA" id="ARBA00022448"/>
    </source>
</evidence>
<dbReference type="InterPro" id="IPR000914">
    <property type="entry name" value="SBP_5_dom"/>
</dbReference>
<dbReference type="AlphaFoldDB" id="A0A1J5R120"/>
<protein>
    <submittedName>
        <fullName evidence="6">Periplasmic oligopeptide-binding protein</fullName>
    </submittedName>
</protein>
<dbReference type="InterPro" id="IPR039424">
    <property type="entry name" value="SBP_5"/>
</dbReference>
<keyword evidence="4" id="KW-0732">Signal</keyword>
<evidence type="ECO:0000256" key="4">
    <source>
        <dbReference type="ARBA" id="ARBA00022729"/>
    </source>
</evidence>
<dbReference type="SUPFAM" id="SSF53850">
    <property type="entry name" value="Periplasmic binding protein-like II"/>
    <property type="match status" value="1"/>
</dbReference>
<dbReference type="EMBL" id="MLJW01000320">
    <property type="protein sequence ID" value="OIQ89665.1"/>
    <property type="molecule type" value="Genomic_DNA"/>
</dbReference>
<dbReference type="PANTHER" id="PTHR30290">
    <property type="entry name" value="PERIPLASMIC BINDING COMPONENT OF ABC TRANSPORTER"/>
    <property type="match status" value="1"/>
</dbReference>
<evidence type="ECO:0000259" key="5">
    <source>
        <dbReference type="Pfam" id="PF00496"/>
    </source>
</evidence>
<proteinExistence type="inferred from homology"/>
<reference evidence="6" key="1">
    <citation type="submission" date="2016-10" db="EMBL/GenBank/DDBJ databases">
        <title>Sequence of Gallionella enrichment culture.</title>
        <authorList>
            <person name="Poehlein A."/>
            <person name="Muehling M."/>
            <person name="Daniel R."/>
        </authorList>
    </citation>
    <scope>NUCLEOTIDE SEQUENCE</scope>
</reference>
<organism evidence="6">
    <name type="scientific">mine drainage metagenome</name>
    <dbReference type="NCBI Taxonomy" id="410659"/>
    <lineage>
        <taxon>unclassified sequences</taxon>
        <taxon>metagenomes</taxon>
        <taxon>ecological metagenomes</taxon>
    </lineage>
</organism>
<sequence length="601" mass="66955">MVFRNDGWRELLASGAIVLALAGGQAAAAPLTATSPADPNKVIHAAFVAADDGFDVARTYNAYSIWVAESIFEPLLTYDYLARPAKLVPLTATAMPEVADGGKTYIFHIKPGIYFTPDPAFGGKPRELTAKDYVYTFERLEDPAIRSPSANMLSGKIVGLDALAARARKTGHFDYDAPVAGLTTPDRYTLKVQLTHPDFNFLYVTAYPALGAVAREAIAEYGAQSGAHPVGTGPYQLSQYVPRSKIVLTANPYYRGYVWNFKSTGSAWDDQLVRDMRGKRMPQVGRVEISIIEEDQSRWLAFQGGQLDLVALPQSAAPIVMDGDRLKPEYAKQGIRLYRQVLPEITYTLFNLHDPVLGGYSPAKIALRRAIAMSYDLDKEIRLIRQNQAVRAEMIVPEGVVGHDPNYRSSIPYDRDLANRLLDHFGYKRGADGYRKLPDGRPLVVHLTQEPDSLSRQYGELWKRGLDKIGLRLNITVSNFADNLKAATQCKLAMWQAAWSADYPEAENFLQLLYGPNTSQGNNGCYESAAFDALYKQFRATPPGEARNALVIEMNRQEEADTPWALGISPVSNWLVRPWVEGFKRHPIMESDWQYLDVVKH</sequence>
<evidence type="ECO:0000256" key="2">
    <source>
        <dbReference type="ARBA" id="ARBA00005695"/>
    </source>
</evidence>
<keyword evidence="3" id="KW-0813">Transport</keyword>
<name>A0A1J5R120_9ZZZZ</name>
<dbReference type="InterPro" id="IPR030678">
    <property type="entry name" value="Peptide/Ni-bd"/>
</dbReference>
<dbReference type="GO" id="GO:0030313">
    <property type="term" value="C:cell envelope"/>
    <property type="evidence" value="ECO:0007669"/>
    <property type="project" value="UniProtKB-SubCell"/>
</dbReference>
<evidence type="ECO:0000256" key="1">
    <source>
        <dbReference type="ARBA" id="ARBA00004196"/>
    </source>
</evidence>
<dbReference type="PANTHER" id="PTHR30290:SF10">
    <property type="entry name" value="PERIPLASMIC OLIGOPEPTIDE-BINDING PROTEIN-RELATED"/>
    <property type="match status" value="1"/>
</dbReference>
<accession>A0A1J5R120</accession>
<dbReference type="GO" id="GO:0043190">
    <property type="term" value="C:ATP-binding cassette (ABC) transporter complex"/>
    <property type="evidence" value="ECO:0007669"/>
    <property type="project" value="InterPro"/>
</dbReference>
<gene>
    <name evidence="6" type="primary">oppA_3</name>
    <name evidence="6" type="ORF">GALL_284280</name>
</gene>
<dbReference type="Gene3D" id="3.10.105.10">
    <property type="entry name" value="Dipeptide-binding Protein, Domain 3"/>
    <property type="match status" value="1"/>
</dbReference>
<dbReference type="GO" id="GO:0015833">
    <property type="term" value="P:peptide transport"/>
    <property type="evidence" value="ECO:0007669"/>
    <property type="project" value="TreeGrafter"/>
</dbReference>
<comment type="similarity">
    <text evidence="2">Belongs to the bacterial solute-binding protein 5 family.</text>
</comment>
<dbReference type="CDD" id="cd08505">
    <property type="entry name" value="PBP2_NikA_DppA_OppA_like_18"/>
    <property type="match status" value="1"/>
</dbReference>
<comment type="caution">
    <text evidence="6">The sequence shown here is derived from an EMBL/GenBank/DDBJ whole genome shotgun (WGS) entry which is preliminary data.</text>
</comment>
<dbReference type="GO" id="GO:0042597">
    <property type="term" value="C:periplasmic space"/>
    <property type="evidence" value="ECO:0007669"/>
    <property type="project" value="UniProtKB-ARBA"/>
</dbReference>